<dbReference type="InterPro" id="IPR027417">
    <property type="entry name" value="P-loop_NTPase"/>
</dbReference>
<dbReference type="InterPro" id="IPR018760">
    <property type="entry name" value="DUF2326"/>
</dbReference>
<feature type="coiled-coil region" evidence="1">
    <location>
        <begin position="208"/>
        <end position="242"/>
    </location>
</feature>
<accession>L0DCA7</accession>
<dbReference type="EMBL" id="CP003364">
    <property type="protein sequence ID" value="AGA26500.1"/>
    <property type="molecule type" value="Genomic_DNA"/>
</dbReference>
<dbReference type="STRING" id="886293.Sinac_2173"/>
<evidence type="ECO:0000313" key="3">
    <source>
        <dbReference type="EMBL" id="AGA26500.1"/>
    </source>
</evidence>
<evidence type="ECO:0000313" key="4">
    <source>
        <dbReference type="Proteomes" id="UP000010798"/>
    </source>
</evidence>
<dbReference type="KEGG" id="saci:Sinac_2173"/>
<dbReference type="Proteomes" id="UP000010798">
    <property type="component" value="Chromosome"/>
</dbReference>
<dbReference type="OrthoDB" id="5516148at2"/>
<gene>
    <name evidence="3" type="ordered locus">Sinac_2173</name>
</gene>
<dbReference type="HOGENOM" id="CLU_033310_0_0_0"/>
<evidence type="ECO:0000256" key="1">
    <source>
        <dbReference type="SAM" id="Coils"/>
    </source>
</evidence>
<keyword evidence="1" id="KW-0175">Coiled coil</keyword>
<keyword evidence="4" id="KW-1185">Reference proteome</keyword>
<proteinExistence type="predicted"/>
<dbReference type="Gene3D" id="3.40.50.300">
    <property type="entry name" value="P-loop containing nucleotide triphosphate hydrolases"/>
    <property type="match status" value="1"/>
</dbReference>
<dbReference type="eggNOG" id="COG5293">
    <property type="taxonomic scope" value="Bacteria"/>
</dbReference>
<evidence type="ECO:0000259" key="2">
    <source>
        <dbReference type="Pfam" id="PF10088"/>
    </source>
</evidence>
<dbReference type="Pfam" id="PF10088">
    <property type="entry name" value="DUF2326"/>
    <property type="match status" value="1"/>
</dbReference>
<organism evidence="3 4">
    <name type="scientific">Singulisphaera acidiphila (strain ATCC BAA-1392 / DSM 18658 / VKM B-2454 / MOB10)</name>
    <dbReference type="NCBI Taxonomy" id="886293"/>
    <lineage>
        <taxon>Bacteria</taxon>
        <taxon>Pseudomonadati</taxon>
        <taxon>Planctomycetota</taxon>
        <taxon>Planctomycetia</taxon>
        <taxon>Isosphaerales</taxon>
        <taxon>Isosphaeraceae</taxon>
        <taxon>Singulisphaera</taxon>
    </lineage>
</organism>
<protein>
    <recommendedName>
        <fullName evidence="2">DUF2326 domain-containing protein</fullName>
    </recommendedName>
</protein>
<name>L0DCA7_SINAD</name>
<feature type="coiled-coil region" evidence="1">
    <location>
        <begin position="379"/>
        <end position="406"/>
    </location>
</feature>
<sequence length="579" mass="67068">MRLIELTSTRTSFKTVKFNRTGLSLIVARHSKQAVKDIHSTYNGVGKSLLVELLHFCLGAGKNKGFEEHLKGWCFILTFEHAGMEYLVSRVVGEDKLAVNGREMKLSAYKDFLNTLGVFDLPASISALSFRALLSFFLRSGRKAYASCDGARSEWKPYYRVLYQSFLLGLDCHRVVKKHDAKKKLDERTSLAKKYKEDAELRDFYLGEKNADIELASLNEQIAKLRNDLSEFQVANDFSEREAQANNTRFLLVETRNEEAILGVRLRDIDLALELHPDVAPDRVRRLYDEANIVMPASVTKRFEEVEVFYSRLRENRTRRLEQERTVTLAKQSILQSRRIDLERELDSQLQFLDAHRALDEYVENSRFLSELTARQTKIQDYLALIEKYTNEAQMIRAEMGQATVETTVYLEGAKAHRDMLMETYRGFAREFYGNKAAGLIVKNNDKPDNQIRYDIEARIEYDQADGINDVRIFCFDLLLLFLRQSHSMEFLFHDSRLFAGMDWHQRLTLFRVADRVTREKGWQYIATVNEDQIDSVKVEAGTDFDRLFVQPRVLELTDEPDGSGKLLGVQVDMQYEKP</sequence>
<reference evidence="3 4" key="1">
    <citation type="submission" date="2012-02" db="EMBL/GenBank/DDBJ databases">
        <title>Complete sequence of chromosome of Singulisphaera acidiphila DSM 18658.</title>
        <authorList>
            <consortium name="US DOE Joint Genome Institute (JGI-PGF)"/>
            <person name="Lucas S."/>
            <person name="Copeland A."/>
            <person name="Lapidus A."/>
            <person name="Glavina del Rio T."/>
            <person name="Dalin E."/>
            <person name="Tice H."/>
            <person name="Bruce D."/>
            <person name="Goodwin L."/>
            <person name="Pitluck S."/>
            <person name="Peters L."/>
            <person name="Ovchinnikova G."/>
            <person name="Chertkov O."/>
            <person name="Kyrpides N."/>
            <person name="Mavromatis K."/>
            <person name="Ivanova N."/>
            <person name="Brettin T."/>
            <person name="Detter J.C."/>
            <person name="Han C."/>
            <person name="Larimer F."/>
            <person name="Land M."/>
            <person name="Hauser L."/>
            <person name="Markowitz V."/>
            <person name="Cheng J.-F."/>
            <person name="Hugenholtz P."/>
            <person name="Woyke T."/>
            <person name="Wu D."/>
            <person name="Tindall B."/>
            <person name="Pomrenke H."/>
            <person name="Brambilla E."/>
            <person name="Klenk H.-P."/>
            <person name="Eisen J.A."/>
        </authorList>
    </citation>
    <scope>NUCLEOTIDE SEQUENCE [LARGE SCALE GENOMIC DNA]</scope>
    <source>
        <strain evidence="4">ATCC BAA-1392 / DSM 18658 / VKM B-2454 / MOB10</strain>
    </source>
</reference>
<dbReference type="RefSeq" id="WP_015245663.1">
    <property type="nucleotide sequence ID" value="NC_019892.1"/>
</dbReference>
<dbReference type="AlphaFoldDB" id="L0DCA7"/>
<feature type="domain" description="DUF2326" evidence="2">
    <location>
        <begin position="429"/>
        <end position="571"/>
    </location>
</feature>